<dbReference type="STRING" id="1798471.A3A21_01110"/>
<dbReference type="AlphaFoldDB" id="A0A1F6BVL3"/>
<dbReference type="Proteomes" id="UP000176996">
    <property type="component" value="Unassembled WGS sequence"/>
</dbReference>
<accession>A0A1F6BVL3</accession>
<evidence type="ECO:0000256" key="1">
    <source>
        <dbReference type="SAM" id="SignalP"/>
    </source>
</evidence>
<sequence length="395" mass="39696">MKKTKTFLAIGLSVSLAVWTVMFGFQAQKAEGATLKTISDTLSDSDLGVGANHTVRLTTPTGIAAGLTITYNLPSVTTTTGFASSSVIALGLLDFDFMIGTTEQTVTTPGGCSGATTVGIATSTTAATSTITVTICTSNSVSAGVSTTLRIGTNAVTGGTGTHQITNPSTAGSYEITIAGTQTDSGSLQVAIIDDVTVTASVNTSFTFTISGVNSGTSCAGVTASATSLSTSTPFGTLSTTVSSTLCQTLAVTTNAKNGFTVTVQADQTLTSASGADIDLFVDGNATSVPSTWVAPAGTLDSEATYGHWGISTEDSNLSTDTSSSSDAFVSGSNYKYVGDFVAHARSIFAHTGPADGSTADKGTTKVAISVQIGALQEAANDYTATITYVATPVF</sequence>
<organism evidence="2 3">
    <name type="scientific">Candidatus Jorgensenbacteria bacterium RIFCSPLOWO2_01_FULL_45_25b</name>
    <dbReference type="NCBI Taxonomy" id="1798471"/>
    <lineage>
        <taxon>Bacteria</taxon>
        <taxon>Candidatus Joergenseniibacteriota</taxon>
    </lineage>
</organism>
<evidence type="ECO:0000313" key="2">
    <source>
        <dbReference type="EMBL" id="OGG40812.1"/>
    </source>
</evidence>
<name>A0A1F6BVL3_9BACT</name>
<feature type="chain" id="PRO_5009523162" evidence="1">
    <location>
        <begin position="28"/>
        <end position="395"/>
    </location>
</feature>
<comment type="caution">
    <text evidence="2">The sequence shown here is derived from an EMBL/GenBank/DDBJ whole genome shotgun (WGS) entry which is preliminary data.</text>
</comment>
<dbReference type="EMBL" id="MFKK01000018">
    <property type="protein sequence ID" value="OGG40812.1"/>
    <property type="molecule type" value="Genomic_DNA"/>
</dbReference>
<keyword evidence="1" id="KW-0732">Signal</keyword>
<protein>
    <submittedName>
        <fullName evidence="2">Uncharacterized protein</fullName>
    </submittedName>
</protein>
<reference evidence="2 3" key="1">
    <citation type="journal article" date="2016" name="Nat. Commun.">
        <title>Thousands of microbial genomes shed light on interconnected biogeochemical processes in an aquifer system.</title>
        <authorList>
            <person name="Anantharaman K."/>
            <person name="Brown C.T."/>
            <person name="Hug L.A."/>
            <person name="Sharon I."/>
            <person name="Castelle C.J."/>
            <person name="Probst A.J."/>
            <person name="Thomas B.C."/>
            <person name="Singh A."/>
            <person name="Wilkins M.J."/>
            <person name="Karaoz U."/>
            <person name="Brodie E.L."/>
            <person name="Williams K.H."/>
            <person name="Hubbard S.S."/>
            <person name="Banfield J.F."/>
        </authorList>
    </citation>
    <scope>NUCLEOTIDE SEQUENCE [LARGE SCALE GENOMIC DNA]</scope>
</reference>
<proteinExistence type="predicted"/>
<feature type="signal peptide" evidence="1">
    <location>
        <begin position="1"/>
        <end position="27"/>
    </location>
</feature>
<gene>
    <name evidence="2" type="ORF">A3A21_01110</name>
</gene>
<evidence type="ECO:0000313" key="3">
    <source>
        <dbReference type="Proteomes" id="UP000176996"/>
    </source>
</evidence>